<feature type="signal peptide" evidence="1">
    <location>
        <begin position="1"/>
        <end position="17"/>
    </location>
</feature>
<proteinExistence type="predicted"/>
<keyword evidence="1" id="KW-0732">Signal</keyword>
<evidence type="ECO:0000313" key="3">
    <source>
        <dbReference type="EMBL" id="CAD8298714.1"/>
    </source>
</evidence>
<gene>
    <name evidence="2" type="ORF">CEUR00632_LOCUS14703</name>
    <name evidence="3" type="ORF">CEUR00632_LOCUS14704</name>
</gene>
<protein>
    <recommendedName>
        <fullName evidence="4">Secreted protein</fullName>
    </recommendedName>
</protein>
<evidence type="ECO:0000313" key="2">
    <source>
        <dbReference type="EMBL" id="CAD8298713.1"/>
    </source>
</evidence>
<dbReference type="EMBL" id="HBEC01031697">
    <property type="protein sequence ID" value="CAD8298713.1"/>
    <property type="molecule type" value="Transcribed_RNA"/>
</dbReference>
<evidence type="ECO:0008006" key="4">
    <source>
        <dbReference type="Google" id="ProtNLM"/>
    </source>
</evidence>
<reference evidence="2" key="1">
    <citation type="submission" date="2021-01" db="EMBL/GenBank/DDBJ databases">
        <authorList>
            <person name="Corre E."/>
            <person name="Pelletier E."/>
            <person name="Niang G."/>
            <person name="Scheremetjew M."/>
            <person name="Finn R."/>
            <person name="Kale V."/>
            <person name="Holt S."/>
            <person name="Cochrane G."/>
            <person name="Meng A."/>
            <person name="Brown T."/>
            <person name="Cohen L."/>
        </authorList>
    </citation>
    <scope>NUCLEOTIDE SEQUENCE</scope>
    <source>
        <strain evidence="2">CCMP219</strain>
    </source>
</reference>
<feature type="chain" id="PRO_5036191933" description="Secreted protein" evidence="1">
    <location>
        <begin position="18"/>
        <end position="93"/>
    </location>
</feature>
<dbReference type="AlphaFoldDB" id="A0A6U2HI08"/>
<organism evidence="2">
    <name type="scientific">Chlamydomonas euryale</name>
    <dbReference type="NCBI Taxonomy" id="1486919"/>
    <lineage>
        <taxon>Eukaryota</taxon>
        <taxon>Viridiplantae</taxon>
        <taxon>Chlorophyta</taxon>
        <taxon>core chlorophytes</taxon>
        <taxon>Chlorophyceae</taxon>
        <taxon>CS clade</taxon>
        <taxon>Chlamydomonadales</taxon>
        <taxon>Chlamydomonadaceae</taxon>
        <taxon>Chlamydomonas</taxon>
    </lineage>
</organism>
<accession>A0A6U2HI08</accession>
<dbReference type="EMBL" id="HBEC01031698">
    <property type="protein sequence ID" value="CAD8298714.1"/>
    <property type="molecule type" value="Transcribed_RNA"/>
</dbReference>
<sequence length="93" mass="9713">MLAAAVAVAVAVPLNLSQSDSQVCAPRLSSGPLGLRVDCVAVGCKHAVLLDWMCWSIYQAAFCSPAKWQPLAATQSPAAVGSPAARPRRHWSA</sequence>
<name>A0A6U2HI08_9CHLO</name>
<evidence type="ECO:0000256" key="1">
    <source>
        <dbReference type="SAM" id="SignalP"/>
    </source>
</evidence>